<dbReference type="Proteomes" id="UP001583172">
    <property type="component" value="Unassembled WGS sequence"/>
</dbReference>
<feature type="region of interest" description="Disordered" evidence="1">
    <location>
        <begin position="281"/>
        <end position="453"/>
    </location>
</feature>
<evidence type="ECO:0000256" key="3">
    <source>
        <dbReference type="SAM" id="SignalP"/>
    </source>
</evidence>
<feature type="region of interest" description="Disordered" evidence="1">
    <location>
        <begin position="182"/>
        <end position="246"/>
    </location>
</feature>
<evidence type="ECO:0000256" key="2">
    <source>
        <dbReference type="SAM" id="Phobius"/>
    </source>
</evidence>
<feature type="chain" id="PRO_5046695845" evidence="3">
    <location>
        <begin position="17"/>
        <end position="453"/>
    </location>
</feature>
<organism evidence="4 5">
    <name type="scientific">Humicola insolens</name>
    <name type="common">Soft-rot fungus</name>
    <dbReference type="NCBI Taxonomy" id="85995"/>
    <lineage>
        <taxon>Eukaryota</taxon>
        <taxon>Fungi</taxon>
        <taxon>Dikarya</taxon>
        <taxon>Ascomycota</taxon>
        <taxon>Pezizomycotina</taxon>
        <taxon>Sordariomycetes</taxon>
        <taxon>Sordariomycetidae</taxon>
        <taxon>Sordariales</taxon>
        <taxon>Chaetomiaceae</taxon>
        <taxon>Mycothermus</taxon>
    </lineage>
</organism>
<dbReference type="PANTHER" id="PTHR16861:SF4">
    <property type="entry name" value="SH3 DOMAIN PROTEIN (AFU_ORTHOLOGUE AFUA_1G13610)"/>
    <property type="match status" value="1"/>
</dbReference>
<reference evidence="4 5" key="1">
    <citation type="journal article" date="2024" name="Commun. Biol.">
        <title>Comparative genomic analysis of thermophilic fungi reveals convergent evolutionary adaptations and gene losses.</title>
        <authorList>
            <person name="Steindorff A.S."/>
            <person name="Aguilar-Pontes M.V."/>
            <person name="Robinson A.J."/>
            <person name="Andreopoulos B."/>
            <person name="LaButti K."/>
            <person name="Kuo A."/>
            <person name="Mondo S."/>
            <person name="Riley R."/>
            <person name="Otillar R."/>
            <person name="Haridas S."/>
            <person name="Lipzen A."/>
            <person name="Grimwood J."/>
            <person name="Schmutz J."/>
            <person name="Clum A."/>
            <person name="Reid I.D."/>
            <person name="Moisan M.C."/>
            <person name="Butler G."/>
            <person name="Nguyen T.T.M."/>
            <person name="Dewar K."/>
            <person name="Conant G."/>
            <person name="Drula E."/>
            <person name="Henrissat B."/>
            <person name="Hansel C."/>
            <person name="Singer S."/>
            <person name="Hutchinson M.I."/>
            <person name="de Vries R.P."/>
            <person name="Natvig D.O."/>
            <person name="Powell A.J."/>
            <person name="Tsang A."/>
            <person name="Grigoriev I.V."/>
        </authorList>
    </citation>
    <scope>NUCLEOTIDE SEQUENCE [LARGE SCALE GENOMIC DNA]</scope>
    <source>
        <strain evidence="4 5">CBS 620.91</strain>
    </source>
</reference>
<sequence length="453" mass="47891">MRSLRWLAASLPVALASVEGIAVEHVNPAGPVRTPSPVLQDGEEGSADISRRILTAAPAARDLFKRDTRTCGYVDGNSRISYTCHHSEAQCLYNTDAMAVGCCLTTNCLIITACVPYTSSAVALTMNTERTRYCSDPDFPHCAVYSYADRTGSLAGYTIQTCDSVSATHIIYFQPTTRTRTTSDDDFFTTSSPTNTRTTTSRETSTTDTETDTDPTPTTSSRDPSGTSSRQNEDDDDEPSTSSSAPVGAIVGGVIGGIAAIALLVLAIFFIVRKKKKDDDAANVAGTGQSPPGAPPATMASTIPPSHPPQSPYNPYPPQPAQVPYSPHTPQPGLHNPEMAQYSAYYDPRQSMLKPDGSPMHSHLSTAPVSPTSSPPPAYPPQGPAPHNGLGIGGIGMVAPTPPPPSPPNNHGHYMPYNPGPGGVAPHPPHGQFHNTPVEMPTTRGDGQLHELQ</sequence>
<dbReference type="EMBL" id="JAZGSY010000132">
    <property type="protein sequence ID" value="KAL1839977.1"/>
    <property type="molecule type" value="Genomic_DNA"/>
</dbReference>
<keyword evidence="2" id="KW-0472">Membrane</keyword>
<protein>
    <submittedName>
        <fullName evidence="4">Uncharacterized protein</fullName>
    </submittedName>
</protein>
<evidence type="ECO:0000313" key="5">
    <source>
        <dbReference type="Proteomes" id="UP001583172"/>
    </source>
</evidence>
<keyword evidence="2" id="KW-1133">Transmembrane helix</keyword>
<keyword evidence="2" id="KW-0812">Transmembrane</keyword>
<proteinExistence type="predicted"/>
<feature type="transmembrane region" description="Helical" evidence="2">
    <location>
        <begin position="247"/>
        <end position="272"/>
    </location>
</feature>
<feature type="compositionally biased region" description="Pro residues" evidence="1">
    <location>
        <begin position="373"/>
        <end position="384"/>
    </location>
</feature>
<comment type="caution">
    <text evidence="4">The sequence shown here is derived from an EMBL/GenBank/DDBJ whole genome shotgun (WGS) entry which is preliminary data.</text>
</comment>
<name>A0ABR3VE40_HUMIN</name>
<feature type="compositionally biased region" description="Low complexity" evidence="1">
    <location>
        <begin position="188"/>
        <end position="230"/>
    </location>
</feature>
<feature type="compositionally biased region" description="Pro residues" evidence="1">
    <location>
        <begin position="305"/>
        <end position="321"/>
    </location>
</feature>
<evidence type="ECO:0000313" key="4">
    <source>
        <dbReference type="EMBL" id="KAL1839977.1"/>
    </source>
</evidence>
<feature type="signal peptide" evidence="3">
    <location>
        <begin position="1"/>
        <end position="16"/>
    </location>
</feature>
<dbReference type="PANTHER" id="PTHR16861">
    <property type="entry name" value="GLYCOPROTEIN 38"/>
    <property type="match status" value="1"/>
</dbReference>
<keyword evidence="3" id="KW-0732">Signal</keyword>
<gene>
    <name evidence="4" type="ORF">VTJ49DRAFT_940</name>
</gene>
<evidence type="ECO:0000256" key="1">
    <source>
        <dbReference type="SAM" id="MobiDB-lite"/>
    </source>
</evidence>
<accession>A0ABR3VE40</accession>
<keyword evidence="5" id="KW-1185">Reference proteome</keyword>